<dbReference type="GO" id="GO:0004252">
    <property type="term" value="F:serine-type endopeptidase activity"/>
    <property type="evidence" value="ECO:0007669"/>
    <property type="project" value="InterPro"/>
</dbReference>
<dbReference type="InterPro" id="IPR009003">
    <property type="entry name" value="Peptidase_S1_PA"/>
</dbReference>
<feature type="domain" description="Peptidase S1" evidence="4">
    <location>
        <begin position="17"/>
        <end position="221"/>
    </location>
</feature>
<comment type="similarity">
    <text evidence="1">Belongs to the peptidase S1 family.</text>
</comment>
<dbReference type="PROSITE" id="PS00134">
    <property type="entry name" value="TRYPSIN_HIS"/>
    <property type="match status" value="1"/>
</dbReference>
<keyword evidence="6" id="KW-1185">Reference proteome</keyword>
<protein>
    <submittedName>
        <fullName evidence="5">Peptidase S1/S6, chymotrypsin/Hap, active site protein</fullName>
    </submittedName>
</protein>
<dbReference type="Proteomes" id="UP000078397">
    <property type="component" value="Unassembled WGS sequence"/>
</dbReference>
<dbReference type="AlphaFoldDB" id="A0A179F5Q4"/>
<dbReference type="Pfam" id="PF13365">
    <property type="entry name" value="Trypsin_2"/>
    <property type="match status" value="1"/>
</dbReference>
<dbReference type="SUPFAM" id="SSF50494">
    <property type="entry name" value="Trypsin-like serine proteases"/>
    <property type="match status" value="1"/>
</dbReference>
<organism evidence="5 6">
    <name type="scientific">Pochonia chlamydosporia 170</name>
    <dbReference type="NCBI Taxonomy" id="1380566"/>
    <lineage>
        <taxon>Eukaryota</taxon>
        <taxon>Fungi</taxon>
        <taxon>Dikarya</taxon>
        <taxon>Ascomycota</taxon>
        <taxon>Pezizomycotina</taxon>
        <taxon>Sordariomycetes</taxon>
        <taxon>Hypocreomycetidae</taxon>
        <taxon>Hypocreales</taxon>
        <taxon>Clavicipitaceae</taxon>
        <taxon>Pochonia</taxon>
    </lineage>
</organism>
<dbReference type="Gene3D" id="2.40.10.10">
    <property type="entry name" value="Trypsin-like serine proteases"/>
    <property type="match status" value="2"/>
</dbReference>
<dbReference type="InterPro" id="IPR001254">
    <property type="entry name" value="Trypsin_dom"/>
</dbReference>
<dbReference type="KEGG" id="pchm:VFPPC_16734"/>
<accession>A0A179F5Q4</accession>
<name>A0A179F5Q4_METCM</name>
<reference evidence="5 6" key="1">
    <citation type="journal article" date="2016" name="PLoS Pathog.">
        <title>Biosynthesis of antibiotic leucinostatins in bio-control fungus Purpureocillium lilacinum and their inhibition on phytophthora revealed by genome mining.</title>
        <authorList>
            <person name="Wang G."/>
            <person name="Liu Z."/>
            <person name="Lin R."/>
            <person name="Li E."/>
            <person name="Mao Z."/>
            <person name="Ling J."/>
            <person name="Yang Y."/>
            <person name="Yin W.B."/>
            <person name="Xie B."/>
        </authorList>
    </citation>
    <scope>NUCLEOTIDE SEQUENCE [LARGE SCALE GENOMIC DNA]</scope>
    <source>
        <strain evidence="5">170</strain>
    </source>
</reference>
<evidence type="ECO:0000256" key="2">
    <source>
        <dbReference type="ARBA" id="ARBA00022729"/>
    </source>
</evidence>
<dbReference type="PANTHER" id="PTHR15462">
    <property type="entry name" value="SERINE PROTEASE"/>
    <property type="match status" value="1"/>
</dbReference>
<evidence type="ECO:0000313" key="6">
    <source>
        <dbReference type="Proteomes" id="UP000078397"/>
    </source>
</evidence>
<dbReference type="OrthoDB" id="10037376at2759"/>
<dbReference type="PANTHER" id="PTHR15462:SF8">
    <property type="entry name" value="SERINE PROTEASE"/>
    <property type="match status" value="1"/>
</dbReference>
<dbReference type="InterPro" id="IPR043504">
    <property type="entry name" value="Peptidase_S1_PA_chymotrypsin"/>
</dbReference>
<dbReference type="EMBL" id="LSBJ02000008">
    <property type="protein sequence ID" value="OAQ60503.1"/>
    <property type="molecule type" value="Genomic_DNA"/>
</dbReference>
<dbReference type="InterPro" id="IPR018114">
    <property type="entry name" value="TRYPSIN_HIS"/>
</dbReference>
<dbReference type="GeneID" id="28858481"/>
<feature type="chain" id="PRO_5008101341" evidence="3">
    <location>
        <begin position="20"/>
        <end position="249"/>
    </location>
</feature>
<evidence type="ECO:0000256" key="1">
    <source>
        <dbReference type="ARBA" id="ARBA00007664"/>
    </source>
</evidence>
<evidence type="ECO:0000256" key="3">
    <source>
        <dbReference type="SAM" id="SignalP"/>
    </source>
</evidence>
<sequence>MLLASAAVLVSAVAPAVLAGATPFGGIPSVGVLYTSDVKKHFCSASVIQSKDGNVVLTAGHCISGNGKGIRFAPGYHDGATPYGTYPVEAAYVHANWNKNHDINYDFAFLKLGKGTHGGKSVNVQQVTGGNKLVTNAGYKQSVQVVGYNDGEQKPVHCQVGTYEAKAGQLGFNCGPFKGGTSGSPWMASYNAKTKHGNVIGNIGGWHTGGCSDKTSYSSKYGAGTLQVFNRANAGGRGDSVKGGASSGC</sequence>
<comment type="caution">
    <text evidence="5">The sequence shown here is derived from an EMBL/GenBank/DDBJ whole genome shotgun (WGS) entry which is preliminary data.</text>
</comment>
<dbReference type="RefSeq" id="XP_018138381.1">
    <property type="nucleotide sequence ID" value="XM_018294487.1"/>
</dbReference>
<proteinExistence type="inferred from homology"/>
<evidence type="ECO:0000259" key="4">
    <source>
        <dbReference type="PROSITE" id="PS50240"/>
    </source>
</evidence>
<dbReference type="InterPro" id="IPR050966">
    <property type="entry name" value="Glutamyl_endopeptidase"/>
</dbReference>
<dbReference type="GO" id="GO:0006508">
    <property type="term" value="P:proteolysis"/>
    <property type="evidence" value="ECO:0007669"/>
    <property type="project" value="InterPro"/>
</dbReference>
<dbReference type="PROSITE" id="PS50240">
    <property type="entry name" value="TRYPSIN_DOM"/>
    <property type="match status" value="1"/>
</dbReference>
<gene>
    <name evidence="5" type="ORF">VFPPC_16734</name>
</gene>
<evidence type="ECO:0000313" key="5">
    <source>
        <dbReference type="EMBL" id="OAQ60503.1"/>
    </source>
</evidence>
<keyword evidence="2 3" id="KW-0732">Signal</keyword>
<feature type="signal peptide" evidence="3">
    <location>
        <begin position="1"/>
        <end position="19"/>
    </location>
</feature>